<keyword evidence="2" id="KW-1185">Reference proteome</keyword>
<dbReference type="GO" id="GO:0016787">
    <property type="term" value="F:hydrolase activity"/>
    <property type="evidence" value="ECO:0007669"/>
    <property type="project" value="UniProtKB-KW"/>
</dbReference>
<dbReference type="Proteomes" id="UP000054007">
    <property type="component" value="Unassembled WGS sequence"/>
</dbReference>
<dbReference type="AlphaFoldDB" id="A0A0D7AZ84"/>
<dbReference type="STRING" id="1314674.A0A0D7AZ84"/>
<sequence length="298" mass="32860">MPDSQLGALPNIDSTTFYVGGLELHVHTRSKKKGTPASTKPAAMMFVLHGRHGSVRNRATLAILNGLLDGDDDYPNELFCITFDQRNHGHRTMNKKSNEGWSKEPEKHNPTHAIDMYAIQTGTANDVSFVIDHLPAFLFPLGEREIVSWGITGVSLGGHSTWIALTKEPRLSLAAPIIGCPHYLGLILPRAAKHNIPTDNTREFPNNLRALIQRTDPSTFPYTLKDAKNPFLGRKILVLSGAADPVVPWAASKEFVEQLEVGDSGLKEVFVEEGAKHETTPEMVKRLSAFVKKHFLSA</sequence>
<reference evidence="1 2" key="1">
    <citation type="journal article" date="2015" name="Fungal Genet. Biol.">
        <title>Evolution of novel wood decay mechanisms in Agaricales revealed by the genome sequences of Fistulina hepatica and Cylindrobasidium torrendii.</title>
        <authorList>
            <person name="Floudas D."/>
            <person name="Held B.W."/>
            <person name="Riley R."/>
            <person name="Nagy L.G."/>
            <person name="Koehler G."/>
            <person name="Ransdell A.S."/>
            <person name="Younus H."/>
            <person name="Chow J."/>
            <person name="Chiniquy J."/>
            <person name="Lipzen A."/>
            <person name="Tritt A."/>
            <person name="Sun H."/>
            <person name="Haridas S."/>
            <person name="LaButti K."/>
            <person name="Ohm R.A."/>
            <person name="Kues U."/>
            <person name="Blanchette R.A."/>
            <person name="Grigoriev I.V."/>
            <person name="Minto R.E."/>
            <person name="Hibbett D.S."/>
        </authorList>
    </citation>
    <scope>NUCLEOTIDE SEQUENCE [LARGE SCALE GENOMIC DNA]</scope>
    <source>
        <strain evidence="1 2">FP15055 ss-10</strain>
    </source>
</reference>
<evidence type="ECO:0000313" key="1">
    <source>
        <dbReference type="EMBL" id="KIY63537.1"/>
    </source>
</evidence>
<dbReference type="InterPro" id="IPR029058">
    <property type="entry name" value="AB_hydrolase_fold"/>
</dbReference>
<organism evidence="1 2">
    <name type="scientific">Cylindrobasidium torrendii FP15055 ss-10</name>
    <dbReference type="NCBI Taxonomy" id="1314674"/>
    <lineage>
        <taxon>Eukaryota</taxon>
        <taxon>Fungi</taxon>
        <taxon>Dikarya</taxon>
        <taxon>Basidiomycota</taxon>
        <taxon>Agaricomycotina</taxon>
        <taxon>Agaricomycetes</taxon>
        <taxon>Agaricomycetidae</taxon>
        <taxon>Agaricales</taxon>
        <taxon>Marasmiineae</taxon>
        <taxon>Physalacriaceae</taxon>
        <taxon>Cylindrobasidium</taxon>
    </lineage>
</organism>
<dbReference type="EMBL" id="KN880689">
    <property type="protein sequence ID" value="KIY63537.1"/>
    <property type="molecule type" value="Genomic_DNA"/>
</dbReference>
<keyword evidence="1" id="KW-0378">Hydrolase</keyword>
<protein>
    <submittedName>
        <fullName evidence="1">Alpha/beta-hydrolase</fullName>
    </submittedName>
</protein>
<dbReference type="PANTHER" id="PTHR47381:SF3">
    <property type="entry name" value="ALPHA_BETA-HYDROLASES SUPERFAMILY PROTEIN"/>
    <property type="match status" value="1"/>
</dbReference>
<dbReference type="SUPFAM" id="SSF53474">
    <property type="entry name" value="alpha/beta-Hydrolases"/>
    <property type="match status" value="1"/>
</dbReference>
<dbReference type="Gene3D" id="3.40.50.1820">
    <property type="entry name" value="alpha/beta hydrolase"/>
    <property type="match status" value="1"/>
</dbReference>
<gene>
    <name evidence="1" type="ORF">CYLTODRAFT_382125</name>
</gene>
<proteinExistence type="predicted"/>
<dbReference type="PANTHER" id="PTHR47381">
    <property type="entry name" value="ALPHA/BETA-HYDROLASES SUPERFAMILY PROTEIN"/>
    <property type="match status" value="1"/>
</dbReference>
<evidence type="ECO:0000313" key="2">
    <source>
        <dbReference type="Proteomes" id="UP000054007"/>
    </source>
</evidence>
<name>A0A0D7AZ84_9AGAR</name>
<dbReference type="OrthoDB" id="2152248at2759"/>
<accession>A0A0D7AZ84</accession>